<comment type="caution">
    <text evidence="5">The sequence shown here is derived from an EMBL/GenBank/DDBJ whole genome shotgun (WGS) entry which is preliminary data.</text>
</comment>
<evidence type="ECO:0000256" key="3">
    <source>
        <dbReference type="ARBA" id="ARBA00023163"/>
    </source>
</evidence>
<dbReference type="PANTHER" id="PTHR30146:SF153">
    <property type="entry name" value="LACTOSE OPERON REPRESSOR"/>
    <property type="match status" value="1"/>
</dbReference>
<protein>
    <submittedName>
        <fullName evidence="5">LacI family transcriptional regulator</fullName>
    </submittedName>
</protein>
<dbReference type="Pfam" id="PF13377">
    <property type="entry name" value="Peripla_BP_3"/>
    <property type="match status" value="1"/>
</dbReference>
<dbReference type="Proteomes" id="UP000532194">
    <property type="component" value="Unassembled WGS sequence"/>
</dbReference>
<dbReference type="SUPFAM" id="SSF47413">
    <property type="entry name" value="lambda repressor-like DNA-binding domains"/>
    <property type="match status" value="1"/>
</dbReference>
<evidence type="ECO:0000313" key="6">
    <source>
        <dbReference type="Proteomes" id="UP000532194"/>
    </source>
</evidence>
<dbReference type="InterPro" id="IPR028082">
    <property type="entry name" value="Peripla_BP_I"/>
</dbReference>
<name>A0A7Y0EQJ0_9BIFI</name>
<dbReference type="AlphaFoldDB" id="A0A7Y0EQJ0"/>
<gene>
    <name evidence="5" type="ORF">G1C95_1724</name>
</gene>
<feature type="domain" description="HTH lacI-type" evidence="4">
    <location>
        <begin position="11"/>
        <end position="65"/>
    </location>
</feature>
<dbReference type="GO" id="GO:0000976">
    <property type="term" value="F:transcription cis-regulatory region binding"/>
    <property type="evidence" value="ECO:0007669"/>
    <property type="project" value="TreeGrafter"/>
</dbReference>
<evidence type="ECO:0000256" key="1">
    <source>
        <dbReference type="ARBA" id="ARBA00023015"/>
    </source>
</evidence>
<evidence type="ECO:0000313" key="5">
    <source>
        <dbReference type="EMBL" id="NMM94537.1"/>
    </source>
</evidence>
<dbReference type="PROSITE" id="PS00356">
    <property type="entry name" value="HTH_LACI_1"/>
    <property type="match status" value="1"/>
</dbReference>
<dbReference type="PROSITE" id="PS50932">
    <property type="entry name" value="HTH_LACI_2"/>
    <property type="match status" value="1"/>
</dbReference>
<dbReference type="InterPro" id="IPR000843">
    <property type="entry name" value="HTH_LacI"/>
</dbReference>
<dbReference type="InterPro" id="IPR046335">
    <property type="entry name" value="LacI/GalR-like_sensor"/>
</dbReference>
<dbReference type="EMBL" id="JAAIII010000005">
    <property type="protein sequence ID" value="NMM94537.1"/>
    <property type="molecule type" value="Genomic_DNA"/>
</dbReference>
<sequence length="339" mass="36978">MGNTDTRARKAKLAEIAAEAGVSVATVSKVINGRSGVAEQTRTTIERLLSTHGYSKSLASTKTSRTIEFVIASLENNGSFELAKELVYQARDFSVGITVTRLDGPQDTDECFRDIIDRNPMGVITLLSTMPQRGAELLKSRNIPYVTINSYGQISDDLLGIDIDNWCGGFDATQHLITLGHTRIGAITGPTDRQSSTARLSGYEAALGKAGLTCDPQLVAEGDYTSEAGYRAAIQLLELDEPPTAIFCFDDLMAVSLYKAAQERGISIPDDLSVIGFDDTYPSPYLSPALTTVRQPFDLIARKALKMVCESRDDTLEDRYIILPTHIVQRESTSSPRQQ</sequence>
<organism evidence="5 6">
    <name type="scientific">Bifidobacterium oedipodis</name>
    <dbReference type="NCBI Taxonomy" id="2675322"/>
    <lineage>
        <taxon>Bacteria</taxon>
        <taxon>Bacillati</taxon>
        <taxon>Actinomycetota</taxon>
        <taxon>Actinomycetes</taxon>
        <taxon>Bifidobacteriales</taxon>
        <taxon>Bifidobacteriaceae</taxon>
        <taxon>Bifidobacterium</taxon>
    </lineage>
</organism>
<dbReference type="PANTHER" id="PTHR30146">
    <property type="entry name" value="LACI-RELATED TRANSCRIPTIONAL REPRESSOR"/>
    <property type="match status" value="1"/>
</dbReference>
<dbReference type="SUPFAM" id="SSF53822">
    <property type="entry name" value="Periplasmic binding protein-like I"/>
    <property type="match status" value="1"/>
</dbReference>
<keyword evidence="6" id="KW-1185">Reference proteome</keyword>
<reference evidence="5 6" key="1">
    <citation type="submission" date="2020-02" db="EMBL/GenBank/DDBJ databases">
        <title>Characterization of phylogenetic diversity of novel bifidobacterial species isolated in Czech ZOOs.</title>
        <authorList>
            <person name="Lugli G.A."/>
            <person name="Vera N.B."/>
            <person name="Ventura M."/>
        </authorList>
    </citation>
    <scope>NUCLEOTIDE SEQUENCE [LARGE SCALE GENOMIC DNA]</scope>
    <source>
        <strain evidence="5 6">DSM 109957</strain>
    </source>
</reference>
<dbReference type="InterPro" id="IPR010982">
    <property type="entry name" value="Lambda_DNA-bd_dom_sf"/>
</dbReference>
<accession>A0A7Y0EQJ0</accession>
<evidence type="ECO:0000256" key="2">
    <source>
        <dbReference type="ARBA" id="ARBA00023125"/>
    </source>
</evidence>
<keyword evidence="1" id="KW-0805">Transcription regulation</keyword>
<evidence type="ECO:0000259" key="4">
    <source>
        <dbReference type="PROSITE" id="PS50932"/>
    </source>
</evidence>
<dbReference type="GO" id="GO:0003700">
    <property type="term" value="F:DNA-binding transcription factor activity"/>
    <property type="evidence" value="ECO:0007669"/>
    <property type="project" value="TreeGrafter"/>
</dbReference>
<proteinExistence type="predicted"/>
<dbReference type="SMART" id="SM00354">
    <property type="entry name" value="HTH_LACI"/>
    <property type="match status" value="1"/>
</dbReference>
<dbReference type="Gene3D" id="3.40.50.2300">
    <property type="match status" value="2"/>
</dbReference>
<dbReference type="Pfam" id="PF00356">
    <property type="entry name" value="LacI"/>
    <property type="match status" value="1"/>
</dbReference>
<keyword evidence="2" id="KW-0238">DNA-binding</keyword>
<keyword evidence="3" id="KW-0804">Transcription</keyword>
<dbReference type="CDD" id="cd01392">
    <property type="entry name" value="HTH_LacI"/>
    <property type="match status" value="1"/>
</dbReference>
<dbReference type="Gene3D" id="1.10.260.40">
    <property type="entry name" value="lambda repressor-like DNA-binding domains"/>
    <property type="match status" value="1"/>
</dbReference>
<dbReference type="RefSeq" id="WP_169172569.1">
    <property type="nucleotide sequence ID" value="NZ_JAAIII010000005.1"/>
</dbReference>